<dbReference type="RefSeq" id="WP_337697080.1">
    <property type="nucleotide sequence ID" value="NZ_JBBEGN010000013.1"/>
</dbReference>
<dbReference type="InterPro" id="IPR002347">
    <property type="entry name" value="SDR_fam"/>
</dbReference>
<dbReference type="PANTHER" id="PTHR43669:SF3">
    <property type="entry name" value="ALCOHOL DEHYDROGENASE, PUTATIVE (AFU_ORTHOLOGUE AFUA_3G03445)-RELATED"/>
    <property type="match status" value="1"/>
</dbReference>
<dbReference type="Proteomes" id="UP001385809">
    <property type="component" value="Unassembled WGS sequence"/>
</dbReference>
<evidence type="ECO:0000256" key="2">
    <source>
        <dbReference type="ARBA" id="ARBA00023002"/>
    </source>
</evidence>
<dbReference type="InterPro" id="IPR036291">
    <property type="entry name" value="NAD(P)-bd_dom_sf"/>
</dbReference>
<evidence type="ECO:0000256" key="1">
    <source>
        <dbReference type="ARBA" id="ARBA00006484"/>
    </source>
</evidence>
<accession>A0ABU8MV43</accession>
<dbReference type="EMBL" id="JBBEGN010000013">
    <property type="protein sequence ID" value="MEJ2870510.1"/>
    <property type="molecule type" value="Genomic_DNA"/>
</dbReference>
<dbReference type="Pfam" id="PF13561">
    <property type="entry name" value="adh_short_C2"/>
    <property type="match status" value="1"/>
</dbReference>
<dbReference type="Gene3D" id="3.40.50.720">
    <property type="entry name" value="NAD(P)-binding Rossmann-like Domain"/>
    <property type="match status" value="1"/>
</dbReference>
<organism evidence="3 4">
    <name type="scientific">Actinomycetospora aurantiaca</name>
    <dbReference type="NCBI Taxonomy" id="3129233"/>
    <lineage>
        <taxon>Bacteria</taxon>
        <taxon>Bacillati</taxon>
        <taxon>Actinomycetota</taxon>
        <taxon>Actinomycetes</taxon>
        <taxon>Pseudonocardiales</taxon>
        <taxon>Pseudonocardiaceae</taxon>
        <taxon>Actinomycetospora</taxon>
    </lineage>
</organism>
<evidence type="ECO:0000313" key="4">
    <source>
        <dbReference type="Proteomes" id="UP001385809"/>
    </source>
</evidence>
<dbReference type="PRINTS" id="PR00080">
    <property type="entry name" value="SDRFAMILY"/>
</dbReference>
<sequence length="268" mass="27355">MMRLVVTGAGGGIGGTVARMATERFDGAAIALVDRDEDSLRDTARAVTAGGGRAVVVPADLSAVVGPADAVRAAEQELGGIDALFSNAGLGDGGPLRTLDVESWERIFAVNVRATWLLAKAAYPALVASRGSIVATTSVSARQPTPPMGAYSPSKAALLMLVKQLALEWGPDGVRVNAVAPGPTDTGLTFSAFGDTSNEAAVENRRHRESLIPLRRIGRAEDVAEAVLWLIGSAAAHVTGTEITVDGGVSQALMPVVGGGSGQGHRPS</sequence>
<gene>
    <name evidence="3" type="ORF">WCD74_22270</name>
</gene>
<dbReference type="SUPFAM" id="SSF51735">
    <property type="entry name" value="NAD(P)-binding Rossmann-fold domains"/>
    <property type="match status" value="1"/>
</dbReference>
<name>A0ABU8MV43_9PSEU</name>
<comment type="caution">
    <text evidence="3">The sequence shown here is derived from an EMBL/GenBank/DDBJ whole genome shotgun (WGS) entry which is preliminary data.</text>
</comment>
<dbReference type="GO" id="GO:0016491">
    <property type="term" value="F:oxidoreductase activity"/>
    <property type="evidence" value="ECO:0007669"/>
    <property type="project" value="UniProtKB-KW"/>
</dbReference>
<evidence type="ECO:0000313" key="3">
    <source>
        <dbReference type="EMBL" id="MEJ2870510.1"/>
    </source>
</evidence>
<dbReference type="CDD" id="cd05233">
    <property type="entry name" value="SDR_c"/>
    <property type="match status" value="1"/>
</dbReference>
<dbReference type="EC" id="1.-.-.-" evidence="3"/>
<reference evidence="3 4" key="1">
    <citation type="submission" date="2024-03" db="EMBL/GenBank/DDBJ databases">
        <title>Actinomycetospora sp. OC33-EN08, a novel actinomycete isolated from wild orchid (Aerides multiflora).</title>
        <authorList>
            <person name="Suriyachadkun C."/>
        </authorList>
    </citation>
    <scope>NUCLEOTIDE SEQUENCE [LARGE SCALE GENOMIC DNA]</scope>
    <source>
        <strain evidence="3 4">OC33-EN08</strain>
    </source>
</reference>
<protein>
    <submittedName>
        <fullName evidence="3">SDR family oxidoreductase</fullName>
        <ecNumber evidence="3">1.-.-.-</ecNumber>
    </submittedName>
</protein>
<dbReference type="PANTHER" id="PTHR43669">
    <property type="entry name" value="5-KETO-D-GLUCONATE 5-REDUCTASE"/>
    <property type="match status" value="1"/>
</dbReference>
<dbReference type="PRINTS" id="PR00081">
    <property type="entry name" value="GDHRDH"/>
</dbReference>
<keyword evidence="2 3" id="KW-0560">Oxidoreductase</keyword>
<comment type="similarity">
    <text evidence="1">Belongs to the short-chain dehydrogenases/reductases (SDR) family.</text>
</comment>
<proteinExistence type="inferred from homology"/>
<keyword evidence="4" id="KW-1185">Reference proteome</keyword>